<accession>A0ABU6K898</accession>
<keyword evidence="4" id="KW-0788">Thiol protease</keyword>
<evidence type="ECO:0000256" key="1">
    <source>
        <dbReference type="ARBA" id="ARBA00007074"/>
    </source>
</evidence>
<dbReference type="InterPro" id="IPR038765">
    <property type="entry name" value="Papain-like_cys_pep_sf"/>
</dbReference>
<reference evidence="7 8" key="1">
    <citation type="submission" date="2024-01" db="EMBL/GenBank/DDBJ databases">
        <title>Uliginosibacterium soil sp. nov.</title>
        <authorList>
            <person name="Lv Y."/>
        </authorList>
    </citation>
    <scope>NUCLEOTIDE SEQUENCE [LARGE SCALE GENOMIC DNA]</scope>
    <source>
        <strain evidence="7 8">H3</strain>
    </source>
</reference>
<dbReference type="InterPro" id="IPR000064">
    <property type="entry name" value="NLP_P60_dom"/>
</dbReference>
<gene>
    <name evidence="7" type="ORF">VVD49_18125</name>
</gene>
<keyword evidence="2" id="KW-0645">Protease</keyword>
<comment type="caution">
    <text evidence="7">The sequence shown here is derived from an EMBL/GenBank/DDBJ whole genome shotgun (WGS) entry which is preliminary data.</text>
</comment>
<dbReference type="SUPFAM" id="SSF54001">
    <property type="entry name" value="Cysteine proteinases"/>
    <property type="match status" value="1"/>
</dbReference>
<feature type="domain" description="NlpC/P60" evidence="6">
    <location>
        <begin position="51"/>
        <end position="175"/>
    </location>
</feature>
<dbReference type="Pfam" id="PF00877">
    <property type="entry name" value="NLPC_P60"/>
    <property type="match status" value="1"/>
</dbReference>
<dbReference type="Gene3D" id="3.90.1720.10">
    <property type="entry name" value="endopeptidase domain like (from Nostoc punctiforme)"/>
    <property type="match status" value="1"/>
</dbReference>
<sequence>MTERGPLLRRSMCCLILGCLAACSSAPPAPPATPKPTQRPPTTAAFRLDQPDHASEIVIFSLGLLNTGYRFGGSNPDAGLDCSGMVSYVVERVAGKRLPHNAAQIAAITQPIDRAELKPADLVFFNTSGQTYSHMGIYLGDGRFVHAPSSKGVIRIERLDSTYFASRFTGARTLF</sequence>
<dbReference type="Proteomes" id="UP001331561">
    <property type="component" value="Unassembled WGS sequence"/>
</dbReference>
<evidence type="ECO:0000256" key="5">
    <source>
        <dbReference type="SAM" id="SignalP"/>
    </source>
</evidence>
<keyword evidence="8" id="KW-1185">Reference proteome</keyword>
<proteinExistence type="inferred from homology"/>
<evidence type="ECO:0000259" key="6">
    <source>
        <dbReference type="PROSITE" id="PS51935"/>
    </source>
</evidence>
<dbReference type="PROSITE" id="PS51935">
    <property type="entry name" value="NLPC_P60"/>
    <property type="match status" value="1"/>
</dbReference>
<feature type="signal peptide" evidence="5">
    <location>
        <begin position="1"/>
        <end position="21"/>
    </location>
</feature>
<name>A0ABU6K898_9RHOO</name>
<dbReference type="PANTHER" id="PTHR47053:SF1">
    <property type="entry name" value="MUREIN DD-ENDOPEPTIDASE MEPH-RELATED"/>
    <property type="match status" value="1"/>
</dbReference>
<protein>
    <submittedName>
        <fullName evidence="7">C40 family peptidase</fullName>
    </submittedName>
</protein>
<evidence type="ECO:0000256" key="3">
    <source>
        <dbReference type="ARBA" id="ARBA00022801"/>
    </source>
</evidence>
<dbReference type="EMBL" id="JAYXHS010000004">
    <property type="protein sequence ID" value="MEC5387656.1"/>
    <property type="molecule type" value="Genomic_DNA"/>
</dbReference>
<evidence type="ECO:0000313" key="7">
    <source>
        <dbReference type="EMBL" id="MEC5387656.1"/>
    </source>
</evidence>
<evidence type="ECO:0000256" key="2">
    <source>
        <dbReference type="ARBA" id="ARBA00022670"/>
    </source>
</evidence>
<dbReference type="PANTHER" id="PTHR47053">
    <property type="entry name" value="MUREIN DD-ENDOPEPTIDASE MEPH-RELATED"/>
    <property type="match status" value="1"/>
</dbReference>
<organism evidence="7 8">
    <name type="scientific">Uliginosibacterium silvisoli</name>
    <dbReference type="NCBI Taxonomy" id="3114758"/>
    <lineage>
        <taxon>Bacteria</taxon>
        <taxon>Pseudomonadati</taxon>
        <taxon>Pseudomonadota</taxon>
        <taxon>Betaproteobacteria</taxon>
        <taxon>Rhodocyclales</taxon>
        <taxon>Zoogloeaceae</taxon>
        <taxon>Uliginosibacterium</taxon>
    </lineage>
</organism>
<dbReference type="RefSeq" id="WP_327600632.1">
    <property type="nucleotide sequence ID" value="NZ_JAYXHS010000004.1"/>
</dbReference>
<keyword evidence="3" id="KW-0378">Hydrolase</keyword>
<evidence type="ECO:0000313" key="8">
    <source>
        <dbReference type="Proteomes" id="UP001331561"/>
    </source>
</evidence>
<comment type="similarity">
    <text evidence="1">Belongs to the peptidase C40 family.</text>
</comment>
<keyword evidence="5" id="KW-0732">Signal</keyword>
<feature type="chain" id="PRO_5046826804" evidence="5">
    <location>
        <begin position="22"/>
        <end position="175"/>
    </location>
</feature>
<dbReference type="InterPro" id="IPR051202">
    <property type="entry name" value="Peptidase_C40"/>
</dbReference>
<evidence type="ECO:0000256" key="4">
    <source>
        <dbReference type="ARBA" id="ARBA00022807"/>
    </source>
</evidence>